<keyword evidence="2" id="KW-1185">Reference proteome</keyword>
<accession>A0A409VGJ2</accession>
<dbReference type="InParanoid" id="A0A409VGJ2"/>
<sequence length="391" mass="44628">MGGNAFAAFLSASAFPRLPPPVYQSVKARLLPRISECYTWVGVPREAPEKNDHGDLDFIVSDPKHPHTSFVPHDVVKQLIGAEHVIPMEGNRTSNYAVPIQPGDWSQVGLLSLEREKRQISEEGRIYYQVDVHVCTDKDEWDRIIFFHSYGDLGMILGLMARNNGLHLGVNGLKLPDQPNPPFNLSSSFDEICQFLGLSLPDFHKGFTTKHEVFEWATSMKYFDPRHFRTNGQGITKVKADRTMYAEFVDWVARNHPPTQDLPDVPQEALVSRIREEALKFFKKQEEYKSVVAERSRRARLKEAFSGHQVRDWAQLGNYWRGAKLIMDEVRRRLGGEEGIYNFLKENSEEDLKAIVLQVQTDLASISRLCKPSGSFTDLTPIVHPEPSRRI</sequence>
<dbReference type="STRING" id="231916.A0A409VGJ2"/>
<dbReference type="EMBL" id="NHYE01005654">
    <property type="protein sequence ID" value="PPQ65379.1"/>
    <property type="molecule type" value="Genomic_DNA"/>
</dbReference>
<evidence type="ECO:0000313" key="2">
    <source>
        <dbReference type="Proteomes" id="UP000284706"/>
    </source>
</evidence>
<organism evidence="1 2">
    <name type="scientific">Gymnopilus dilepis</name>
    <dbReference type="NCBI Taxonomy" id="231916"/>
    <lineage>
        <taxon>Eukaryota</taxon>
        <taxon>Fungi</taxon>
        <taxon>Dikarya</taxon>
        <taxon>Basidiomycota</taxon>
        <taxon>Agaricomycotina</taxon>
        <taxon>Agaricomycetes</taxon>
        <taxon>Agaricomycetidae</taxon>
        <taxon>Agaricales</taxon>
        <taxon>Agaricineae</taxon>
        <taxon>Hymenogastraceae</taxon>
        <taxon>Gymnopilus</taxon>
    </lineage>
</organism>
<dbReference type="Proteomes" id="UP000284706">
    <property type="component" value="Unassembled WGS sequence"/>
</dbReference>
<dbReference type="AlphaFoldDB" id="A0A409VGJ2"/>
<gene>
    <name evidence="1" type="ORF">CVT26_000004</name>
</gene>
<name>A0A409VGJ2_9AGAR</name>
<dbReference type="OrthoDB" id="4708870at2759"/>
<reference evidence="1 2" key="1">
    <citation type="journal article" date="2018" name="Evol. Lett.">
        <title>Horizontal gene cluster transfer increased hallucinogenic mushroom diversity.</title>
        <authorList>
            <person name="Reynolds H.T."/>
            <person name="Vijayakumar V."/>
            <person name="Gluck-Thaler E."/>
            <person name="Korotkin H.B."/>
            <person name="Matheny P.B."/>
            <person name="Slot J.C."/>
        </authorList>
    </citation>
    <scope>NUCLEOTIDE SEQUENCE [LARGE SCALE GENOMIC DNA]</scope>
    <source>
        <strain evidence="1 2">SRW20</strain>
    </source>
</reference>
<evidence type="ECO:0000313" key="1">
    <source>
        <dbReference type="EMBL" id="PPQ65379.1"/>
    </source>
</evidence>
<comment type="caution">
    <text evidence="1">The sequence shown here is derived from an EMBL/GenBank/DDBJ whole genome shotgun (WGS) entry which is preliminary data.</text>
</comment>
<protein>
    <submittedName>
        <fullName evidence="1">Uncharacterized protein</fullName>
    </submittedName>
</protein>
<proteinExistence type="predicted"/>